<sequence>MYRRTLRDFKLAERWTANHTKAFLDLKTALVSRPILQAPKYDGSNFVVTSDGCQEGFAAVLSQRIRKQKSSGKWAER</sequence>
<dbReference type="AlphaFoldDB" id="A0A0D0AUU1"/>
<organism evidence="2 3">
    <name type="scientific">Suillus luteus UH-Slu-Lm8-n1</name>
    <dbReference type="NCBI Taxonomy" id="930992"/>
    <lineage>
        <taxon>Eukaryota</taxon>
        <taxon>Fungi</taxon>
        <taxon>Dikarya</taxon>
        <taxon>Basidiomycota</taxon>
        <taxon>Agaricomycotina</taxon>
        <taxon>Agaricomycetes</taxon>
        <taxon>Agaricomycetidae</taxon>
        <taxon>Boletales</taxon>
        <taxon>Suillineae</taxon>
        <taxon>Suillaceae</taxon>
        <taxon>Suillus</taxon>
    </lineage>
</organism>
<evidence type="ECO:0000259" key="1">
    <source>
        <dbReference type="Pfam" id="PF17919"/>
    </source>
</evidence>
<name>A0A0D0AUU1_9AGAM</name>
<evidence type="ECO:0000313" key="2">
    <source>
        <dbReference type="EMBL" id="KIK35643.1"/>
    </source>
</evidence>
<dbReference type="SUPFAM" id="SSF56672">
    <property type="entry name" value="DNA/RNA polymerases"/>
    <property type="match status" value="1"/>
</dbReference>
<feature type="non-terminal residue" evidence="2">
    <location>
        <position position="77"/>
    </location>
</feature>
<dbReference type="STRING" id="930992.A0A0D0AUU1"/>
<accession>A0A0D0AUU1</accession>
<gene>
    <name evidence="2" type="ORF">CY34DRAFT_95746</name>
</gene>
<reference evidence="3" key="2">
    <citation type="submission" date="2015-01" db="EMBL/GenBank/DDBJ databases">
        <title>Evolutionary Origins and Diversification of the Mycorrhizal Mutualists.</title>
        <authorList>
            <consortium name="DOE Joint Genome Institute"/>
            <consortium name="Mycorrhizal Genomics Consortium"/>
            <person name="Kohler A."/>
            <person name="Kuo A."/>
            <person name="Nagy L.G."/>
            <person name="Floudas D."/>
            <person name="Copeland A."/>
            <person name="Barry K.W."/>
            <person name="Cichocki N."/>
            <person name="Veneault-Fourrey C."/>
            <person name="LaButti K."/>
            <person name="Lindquist E.A."/>
            <person name="Lipzen A."/>
            <person name="Lundell T."/>
            <person name="Morin E."/>
            <person name="Murat C."/>
            <person name="Riley R."/>
            <person name="Ohm R."/>
            <person name="Sun H."/>
            <person name="Tunlid A."/>
            <person name="Henrissat B."/>
            <person name="Grigoriev I.V."/>
            <person name="Hibbett D.S."/>
            <person name="Martin F."/>
        </authorList>
    </citation>
    <scope>NUCLEOTIDE SEQUENCE [LARGE SCALE GENOMIC DNA]</scope>
    <source>
        <strain evidence="3">UH-Slu-Lm8-n1</strain>
    </source>
</reference>
<dbReference type="InParanoid" id="A0A0D0AUU1"/>
<dbReference type="InterPro" id="IPR043502">
    <property type="entry name" value="DNA/RNA_pol_sf"/>
</dbReference>
<dbReference type="HOGENOM" id="CLU_178721_0_0_1"/>
<dbReference type="InterPro" id="IPR041577">
    <property type="entry name" value="RT_RNaseH_2"/>
</dbReference>
<dbReference type="OrthoDB" id="2662456at2759"/>
<proteinExistence type="predicted"/>
<keyword evidence="3" id="KW-1185">Reference proteome</keyword>
<evidence type="ECO:0000313" key="3">
    <source>
        <dbReference type="Proteomes" id="UP000054485"/>
    </source>
</evidence>
<dbReference type="EMBL" id="KN835602">
    <property type="protein sequence ID" value="KIK35643.1"/>
    <property type="molecule type" value="Genomic_DNA"/>
</dbReference>
<feature type="domain" description="Reverse transcriptase/retrotransposon-derived protein RNase H-like" evidence="1">
    <location>
        <begin position="15"/>
        <end position="69"/>
    </location>
</feature>
<dbReference type="Pfam" id="PF17919">
    <property type="entry name" value="RT_RNaseH_2"/>
    <property type="match status" value="1"/>
</dbReference>
<reference evidence="2 3" key="1">
    <citation type="submission" date="2014-04" db="EMBL/GenBank/DDBJ databases">
        <authorList>
            <consortium name="DOE Joint Genome Institute"/>
            <person name="Kuo A."/>
            <person name="Ruytinx J."/>
            <person name="Rineau F."/>
            <person name="Colpaert J."/>
            <person name="Kohler A."/>
            <person name="Nagy L.G."/>
            <person name="Floudas D."/>
            <person name="Copeland A."/>
            <person name="Barry K.W."/>
            <person name="Cichocki N."/>
            <person name="Veneault-Fourrey C."/>
            <person name="LaButti K."/>
            <person name="Lindquist E.A."/>
            <person name="Lipzen A."/>
            <person name="Lundell T."/>
            <person name="Morin E."/>
            <person name="Murat C."/>
            <person name="Sun H."/>
            <person name="Tunlid A."/>
            <person name="Henrissat B."/>
            <person name="Grigoriev I.V."/>
            <person name="Hibbett D.S."/>
            <person name="Martin F."/>
            <person name="Nordberg H.P."/>
            <person name="Cantor M.N."/>
            <person name="Hua S.X."/>
        </authorList>
    </citation>
    <scope>NUCLEOTIDE SEQUENCE [LARGE SCALE GENOMIC DNA]</scope>
    <source>
        <strain evidence="2 3">UH-Slu-Lm8-n1</strain>
    </source>
</reference>
<dbReference type="Proteomes" id="UP000054485">
    <property type="component" value="Unassembled WGS sequence"/>
</dbReference>
<protein>
    <recommendedName>
        <fullName evidence="1">Reverse transcriptase/retrotransposon-derived protein RNase H-like domain-containing protein</fullName>
    </recommendedName>
</protein>